<sequence>MKRIVKTLFFTGLSIALSIPSISQVRIPGANPLSTDMKKVIREYPHHFAGLQGTVIEENPQSVNYACNFKVSGAESATITRYSSKANDVFSWQATMLTTEDFNEAKKKFHSLFSSLNNLAVKMDYGETFYLNGRYETPTEEMKFTSVVMAFQNADRITQKMKLEISMQYEMLEWKVRVLIYEKERDDDEQGETIE</sequence>
<evidence type="ECO:0000313" key="2">
    <source>
        <dbReference type="Proteomes" id="UP001165367"/>
    </source>
</evidence>
<comment type="caution">
    <text evidence="1">The sequence shown here is derived from an EMBL/GenBank/DDBJ whole genome shotgun (WGS) entry which is preliminary data.</text>
</comment>
<dbReference type="EMBL" id="JAKLTR010000001">
    <property type="protein sequence ID" value="MCG2612959.1"/>
    <property type="molecule type" value="Genomic_DNA"/>
</dbReference>
<reference evidence="1" key="1">
    <citation type="submission" date="2022-01" db="EMBL/GenBank/DDBJ databases">
        <authorList>
            <person name="Jo J.-H."/>
            <person name="Im W.-T."/>
        </authorList>
    </citation>
    <scope>NUCLEOTIDE SEQUENCE</scope>
    <source>
        <strain evidence="1">NA20</strain>
    </source>
</reference>
<accession>A0ABS9KKW3</accession>
<proteinExistence type="predicted"/>
<evidence type="ECO:0000313" key="1">
    <source>
        <dbReference type="EMBL" id="MCG2612959.1"/>
    </source>
</evidence>
<gene>
    <name evidence="1" type="ORF">LZZ85_01665</name>
</gene>
<dbReference type="RefSeq" id="WP_237868185.1">
    <property type="nucleotide sequence ID" value="NZ_JAKLTR010000001.1"/>
</dbReference>
<protein>
    <submittedName>
        <fullName evidence="1">Uncharacterized protein</fullName>
    </submittedName>
</protein>
<dbReference type="Proteomes" id="UP001165367">
    <property type="component" value="Unassembled WGS sequence"/>
</dbReference>
<organism evidence="1 2">
    <name type="scientific">Terrimonas ginsenosidimutans</name>
    <dbReference type="NCBI Taxonomy" id="2908004"/>
    <lineage>
        <taxon>Bacteria</taxon>
        <taxon>Pseudomonadati</taxon>
        <taxon>Bacteroidota</taxon>
        <taxon>Chitinophagia</taxon>
        <taxon>Chitinophagales</taxon>
        <taxon>Chitinophagaceae</taxon>
        <taxon>Terrimonas</taxon>
    </lineage>
</organism>
<keyword evidence="2" id="KW-1185">Reference proteome</keyword>
<name>A0ABS9KKW3_9BACT</name>